<evidence type="ECO:0000313" key="10">
    <source>
        <dbReference type="EMBL" id="GFP96161.1"/>
    </source>
</evidence>
<keyword evidence="4 8" id="KW-0808">Transferase</keyword>
<keyword evidence="3 8" id="KW-0328">Glycosyltransferase</keyword>
<dbReference type="PROSITE" id="PS00375">
    <property type="entry name" value="UDPGT"/>
    <property type="match status" value="1"/>
</dbReference>
<evidence type="ECO:0000256" key="2">
    <source>
        <dbReference type="ARBA" id="ARBA00009995"/>
    </source>
</evidence>
<dbReference type="Pfam" id="PF00201">
    <property type="entry name" value="UDPGT"/>
    <property type="match status" value="1"/>
</dbReference>
<dbReference type="CDD" id="cd03784">
    <property type="entry name" value="GT1_Gtf-like"/>
    <property type="match status" value="1"/>
</dbReference>
<evidence type="ECO:0000256" key="9">
    <source>
        <dbReference type="RuleBase" id="RU362057"/>
    </source>
</evidence>
<reference evidence="10" key="1">
    <citation type="submission" date="2020-07" db="EMBL/GenBank/DDBJ databases">
        <title>Ethylene signaling mediates host invasion by parasitic plants.</title>
        <authorList>
            <person name="Yoshida S."/>
        </authorList>
    </citation>
    <scope>NUCLEOTIDE SEQUENCE</scope>
    <source>
        <strain evidence="10">Okayama</strain>
    </source>
</reference>
<proteinExistence type="inferred from homology"/>
<gene>
    <name evidence="10" type="ORF">PHJA_001760200</name>
</gene>
<evidence type="ECO:0000256" key="3">
    <source>
        <dbReference type="ARBA" id="ARBA00022676"/>
    </source>
</evidence>
<dbReference type="InterPro" id="IPR002213">
    <property type="entry name" value="UDP_glucos_trans"/>
</dbReference>
<comment type="pathway">
    <text evidence="1">Pigment biosynthesis; anthocyanin biosynthesis.</text>
</comment>
<dbReference type="EC" id="2.4.1.-" evidence="9"/>
<sequence length="466" mass="51038">MEKSQNQSPKTPHAILIPYPSQGHINPLLQFAKRLASKGIKATIATTHYTVKSIHAAGVAVDPISDGFDNGGYAQARDGHAFLDSFRENGSKTLSQLIGKYENTDFPVSCVIYDSFLPWALDVAGEHGVIGASFFTNSVAVCAIFSYIHTGELRLPADVENKALVLPGLPPLGACDVPGFIREPESYPAYLAMKLSQFSNLEKADYVFGNSFQELEGQEAKSVAKSWPAKLIGPMVPSSYLDGRIEGDKGYGASLWKPLSDQCTAWLIAKPQKSVIYISFGSMVSLTSKQLEEIAWALIATNSYFLWVVRETEREKLPVGFSESVKDKGLIVSWCNQLEMLAHPAIGCFVTHCGWNSTLEGLSLGVPMVAMPQWADQMTDAKFIEVWGVGVRAKEDEFGVAGREEVLFCLKEVMGGERSEEIRRNVRKWSELAKEACDEGGSSDKAIDEFVEELMRGNGQLGFVGL</sequence>
<dbReference type="InterPro" id="IPR035595">
    <property type="entry name" value="UDP_glycos_trans_CS"/>
</dbReference>
<evidence type="ECO:0000256" key="4">
    <source>
        <dbReference type="ARBA" id="ARBA00022679"/>
    </source>
</evidence>
<organism evidence="10 11">
    <name type="scientific">Phtheirospermum japonicum</name>
    <dbReference type="NCBI Taxonomy" id="374723"/>
    <lineage>
        <taxon>Eukaryota</taxon>
        <taxon>Viridiplantae</taxon>
        <taxon>Streptophyta</taxon>
        <taxon>Embryophyta</taxon>
        <taxon>Tracheophyta</taxon>
        <taxon>Spermatophyta</taxon>
        <taxon>Magnoliopsida</taxon>
        <taxon>eudicotyledons</taxon>
        <taxon>Gunneridae</taxon>
        <taxon>Pentapetalae</taxon>
        <taxon>asterids</taxon>
        <taxon>lamiids</taxon>
        <taxon>Lamiales</taxon>
        <taxon>Orobanchaceae</taxon>
        <taxon>Orobanchaceae incertae sedis</taxon>
        <taxon>Phtheirospermum</taxon>
    </lineage>
</organism>
<evidence type="ECO:0000256" key="8">
    <source>
        <dbReference type="RuleBase" id="RU003718"/>
    </source>
</evidence>
<dbReference type="GO" id="GO:0080044">
    <property type="term" value="F:quercetin 7-O-glucosyltransferase activity"/>
    <property type="evidence" value="ECO:0007669"/>
    <property type="project" value="TreeGrafter"/>
</dbReference>
<comment type="similarity">
    <text evidence="2 8">Belongs to the UDP-glycosyltransferase family.</text>
</comment>
<keyword evidence="5" id="KW-0732">Signal</keyword>
<comment type="function">
    <text evidence="7">Catalyzes the glucosylation at the O-5 position of anthocyanidin 3-glucosides to form anthocyanidin 3,5-di-O-glucosides using UDP-glucose as sugar donor. Anthocyanidin 3,5-di-O-glucosides are molecules that are responsible for pigmentation. Also acts on anthocyanidin 3-O-(6-O-malonylglucoside). Much less active with hydroxycinnamoylglucose derivatives. No activity in the absence of the 3-O-glucoside group.</text>
</comment>
<dbReference type="GO" id="GO:0102816">
    <property type="term" value="F:UDP-D-glucose:delphinidin 3-O-glucosyl-5-O-caffeoylglucoside -O-beta-D-glucosyltransferase activity"/>
    <property type="evidence" value="ECO:0007669"/>
    <property type="project" value="UniProtKB-EC"/>
</dbReference>
<dbReference type="SUPFAM" id="SSF53756">
    <property type="entry name" value="UDP-Glycosyltransferase/glycogen phosphorylase"/>
    <property type="match status" value="1"/>
</dbReference>
<dbReference type="EMBL" id="BMAC01000424">
    <property type="protein sequence ID" value="GFP96161.1"/>
    <property type="molecule type" value="Genomic_DNA"/>
</dbReference>
<protein>
    <recommendedName>
        <fullName evidence="9">Glycosyltransferase</fullName>
        <ecNumber evidence="9">2.4.1.-</ecNumber>
    </recommendedName>
</protein>
<evidence type="ECO:0000313" key="11">
    <source>
        <dbReference type="Proteomes" id="UP000653305"/>
    </source>
</evidence>
<evidence type="ECO:0000256" key="5">
    <source>
        <dbReference type="ARBA" id="ARBA00022729"/>
    </source>
</evidence>
<evidence type="ECO:0000256" key="6">
    <source>
        <dbReference type="ARBA" id="ARBA00050360"/>
    </source>
</evidence>
<dbReference type="GO" id="GO:0080043">
    <property type="term" value="F:quercetin 3-O-glucosyltransferase activity"/>
    <property type="evidence" value="ECO:0007669"/>
    <property type="project" value="TreeGrafter"/>
</dbReference>
<comment type="caution">
    <text evidence="10">The sequence shown here is derived from an EMBL/GenBank/DDBJ whole genome shotgun (WGS) entry which is preliminary data.</text>
</comment>
<name>A0A830CP95_9LAMI</name>
<dbReference type="FunFam" id="3.40.50.2000:FF:000019">
    <property type="entry name" value="Glycosyltransferase"/>
    <property type="match status" value="1"/>
</dbReference>
<dbReference type="AlphaFoldDB" id="A0A830CP95"/>
<comment type="catalytic activity">
    <reaction evidence="6">
        <text>an anthocyanidin 3-O-beta-D-glucoside + UDP-alpha-D-glucose = an anthocyanidin 3,5-di-O-beta-D-glucoside + UDP + 2 H(+)</text>
        <dbReference type="Rhea" id="RHEA:35423"/>
        <dbReference type="ChEBI" id="CHEBI:15378"/>
        <dbReference type="ChEBI" id="CHEBI:16307"/>
        <dbReference type="ChEBI" id="CHEBI:57503"/>
        <dbReference type="ChEBI" id="CHEBI:58223"/>
        <dbReference type="ChEBI" id="CHEBI:58885"/>
        <dbReference type="EC" id="2.4.1.298"/>
    </reaction>
</comment>
<accession>A0A830CP95</accession>
<dbReference type="PANTHER" id="PTHR11926:SF727">
    <property type="entry name" value="UDP-GLYCOSYLTRANSFERASE 74B1"/>
    <property type="match status" value="1"/>
</dbReference>
<dbReference type="OrthoDB" id="5835829at2759"/>
<dbReference type="Proteomes" id="UP000653305">
    <property type="component" value="Unassembled WGS sequence"/>
</dbReference>
<evidence type="ECO:0000256" key="7">
    <source>
        <dbReference type="ARBA" id="ARBA00056922"/>
    </source>
</evidence>
<evidence type="ECO:0000256" key="1">
    <source>
        <dbReference type="ARBA" id="ARBA00004935"/>
    </source>
</evidence>
<dbReference type="FunFam" id="3.40.50.2000:FF:000057">
    <property type="entry name" value="Glycosyltransferase"/>
    <property type="match status" value="1"/>
</dbReference>
<dbReference type="PANTHER" id="PTHR11926">
    <property type="entry name" value="GLUCOSYL/GLUCURONOSYL TRANSFERASES"/>
    <property type="match status" value="1"/>
</dbReference>
<dbReference type="Gene3D" id="3.40.50.2000">
    <property type="entry name" value="Glycogen Phosphorylase B"/>
    <property type="match status" value="2"/>
</dbReference>
<keyword evidence="11" id="KW-1185">Reference proteome</keyword>